<accession>A0A1J5RP82</accession>
<name>A0A1J5RP82_9ZZZZ</name>
<gene>
    <name evidence="1" type="ORF">GALL_282170</name>
</gene>
<evidence type="ECO:0000313" key="1">
    <source>
        <dbReference type="EMBL" id="OIQ89909.1"/>
    </source>
</evidence>
<proteinExistence type="predicted"/>
<organism evidence="1">
    <name type="scientific">mine drainage metagenome</name>
    <dbReference type="NCBI Taxonomy" id="410659"/>
    <lineage>
        <taxon>unclassified sequences</taxon>
        <taxon>metagenomes</taxon>
        <taxon>ecological metagenomes</taxon>
    </lineage>
</organism>
<dbReference type="AlphaFoldDB" id="A0A1J5RP82"/>
<reference evidence="1" key="1">
    <citation type="submission" date="2016-10" db="EMBL/GenBank/DDBJ databases">
        <title>Sequence of Gallionella enrichment culture.</title>
        <authorList>
            <person name="Poehlein A."/>
            <person name="Muehling M."/>
            <person name="Daniel R."/>
        </authorList>
    </citation>
    <scope>NUCLEOTIDE SEQUENCE</scope>
</reference>
<dbReference type="EMBL" id="MLJW01000312">
    <property type="protein sequence ID" value="OIQ89909.1"/>
    <property type="molecule type" value="Genomic_DNA"/>
</dbReference>
<comment type="caution">
    <text evidence="1">The sequence shown here is derived from an EMBL/GenBank/DDBJ whole genome shotgun (WGS) entry which is preliminary data.</text>
</comment>
<sequence length="144" mass="16307">MDITVFRAQPIAREFRRMPASTYNLARTLQSRSPKGVAFVPIRSMQILVILDATEFVFLDSHDKSWAMLVWQGFLAGERTALDEPIAFESVCYEAAGLDAIRRLPHEFHLALEGLAAKQHVDGPAKVLKFSARRRTDGSPDWHR</sequence>
<protein>
    <submittedName>
        <fullName evidence="1">Uncharacterized protein</fullName>
    </submittedName>
</protein>